<evidence type="ECO:0000256" key="1">
    <source>
        <dbReference type="ARBA" id="ARBA00022670"/>
    </source>
</evidence>
<protein>
    <submittedName>
        <fullName evidence="7">Mov34/MPN/PAD-1</fullName>
    </submittedName>
</protein>
<name>C4IK18_CLOBU</name>
<keyword evidence="5" id="KW-0482">Metalloprotease</keyword>
<dbReference type="CDD" id="cd08070">
    <property type="entry name" value="MPN_like"/>
    <property type="match status" value="1"/>
</dbReference>
<keyword evidence="2" id="KW-0479">Metal-binding</keyword>
<evidence type="ECO:0000313" key="7">
    <source>
        <dbReference type="EMBL" id="EEP53570.1"/>
    </source>
</evidence>
<keyword evidence="4" id="KW-0862">Zinc</keyword>
<keyword evidence="3" id="KW-0378">Hydrolase</keyword>
<dbReference type="InterPro" id="IPR028090">
    <property type="entry name" value="JAB_dom_prok"/>
</dbReference>
<sequence>MLICTKEQINKIIDYCNECLPNKACGFLAGIIEGDKKIIKKIYMIRNIDESTQYYSMDEKEQLKAISDITKNNLKFIGNFHSNPETPSRPSKEDIILAIDPNLSYSILSLKRKRKPIFNSFIIKNRFVHKEELIVLE</sequence>
<evidence type="ECO:0000256" key="5">
    <source>
        <dbReference type="ARBA" id="ARBA00023049"/>
    </source>
</evidence>
<dbReference type="SUPFAM" id="SSF102712">
    <property type="entry name" value="JAB1/MPN domain"/>
    <property type="match status" value="1"/>
</dbReference>
<evidence type="ECO:0000256" key="4">
    <source>
        <dbReference type="ARBA" id="ARBA00022833"/>
    </source>
</evidence>
<gene>
    <name evidence="7" type="ORF">CLP_1147</name>
</gene>
<dbReference type="Proteomes" id="UP000003081">
    <property type="component" value="Unassembled WGS sequence"/>
</dbReference>
<dbReference type="PANTHER" id="PTHR34858">
    <property type="entry name" value="CYSO-CYSTEINE PEPTIDASE"/>
    <property type="match status" value="1"/>
</dbReference>
<reference evidence="7 8" key="1">
    <citation type="submission" date="2009-08" db="EMBL/GenBank/DDBJ databases">
        <authorList>
            <person name="Shrivastava S."/>
            <person name="Brinkac L.B."/>
            <person name="Brown J.L."/>
            <person name="Bruce D.B."/>
            <person name="Detter C."/>
            <person name="Green L.D."/>
            <person name="Munk C.A."/>
            <person name="Rogers Y.C."/>
            <person name="Tapia R."/>
            <person name="Sims D.R."/>
            <person name="Smith L.A."/>
            <person name="Smith T.J."/>
            <person name="Sutton G."/>
            <person name="Brettin T."/>
        </authorList>
    </citation>
    <scope>NUCLEOTIDE SEQUENCE [LARGE SCALE GENOMIC DNA]</scope>
    <source>
        <strain evidence="8">E4 str. BoNT E BL5262</strain>
    </source>
</reference>
<evidence type="ECO:0000256" key="3">
    <source>
        <dbReference type="ARBA" id="ARBA00022801"/>
    </source>
</evidence>
<dbReference type="GO" id="GO:0008270">
    <property type="term" value="F:zinc ion binding"/>
    <property type="evidence" value="ECO:0007669"/>
    <property type="project" value="TreeGrafter"/>
</dbReference>
<dbReference type="InterPro" id="IPR000555">
    <property type="entry name" value="JAMM/MPN+_dom"/>
</dbReference>
<dbReference type="InterPro" id="IPR037518">
    <property type="entry name" value="MPN"/>
</dbReference>
<dbReference type="RefSeq" id="WP_003406913.1">
    <property type="nucleotide sequence ID" value="NZ_ACOM01000005.1"/>
</dbReference>
<organism evidence="7 8">
    <name type="scientific">Clostridium butyricum E4 str. BoNT E BL5262</name>
    <dbReference type="NCBI Taxonomy" id="632245"/>
    <lineage>
        <taxon>Bacteria</taxon>
        <taxon>Bacillati</taxon>
        <taxon>Bacillota</taxon>
        <taxon>Clostridia</taxon>
        <taxon>Eubacteriales</taxon>
        <taxon>Clostridiaceae</taxon>
        <taxon>Clostridium</taxon>
    </lineage>
</organism>
<evidence type="ECO:0000313" key="8">
    <source>
        <dbReference type="Proteomes" id="UP000003081"/>
    </source>
</evidence>
<dbReference type="GO" id="GO:0008235">
    <property type="term" value="F:metalloexopeptidase activity"/>
    <property type="evidence" value="ECO:0007669"/>
    <property type="project" value="TreeGrafter"/>
</dbReference>
<dbReference type="GO" id="GO:0006508">
    <property type="term" value="P:proteolysis"/>
    <property type="evidence" value="ECO:0007669"/>
    <property type="project" value="UniProtKB-KW"/>
</dbReference>
<dbReference type="PROSITE" id="PS50249">
    <property type="entry name" value="MPN"/>
    <property type="match status" value="1"/>
</dbReference>
<accession>C4IK18</accession>
<dbReference type="AlphaFoldDB" id="C4IK18"/>
<evidence type="ECO:0000259" key="6">
    <source>
        <dbReference type="PROSITE" id="PS50249"/>
    </source>
</evidence>
<dbReference type="SMART" id="SM00232">
    <property type="entry name" value="JAB_MPN"/>
    <property type="match status" value="1"/>
</dbReference>
<dbReference type="FunFam" id="3.40.140.10:FF:000085">
    <property type="entry name" value="Mov34/MPN/PAD-1 family protein"/>
    <property type="match status" value="1"/>
</dbReference>
<feature type="domain" description="MPN" evidence="6">
    <location>
        <begin position="2"/>
        <end position="137"/>
    </location>
</feature>
<dbReference type="Gene3D" id="3.40.140.10">
    <property type="entry name" value="Cytidine Deaminase, domain 2"/>
    <property type="match status" value="1"/>
</dbReference>
<dbReference type="HOGENOM" id="CLU_116765_1_1_9"/>
<dbReference type="EMBL" id="ACOM01000005">
    <property type="protein sequence ID" value="EEP53570.1"/>
    <property type="molecule type" value="Genomic_DNA"/>
</dbReference>
<dbReference type="Pfam" id="PF14464">
    <property type="entry name" value="Prok-JAB"/>
    <property type="match status" value="1"/>
</dbReference>
<dbReference type="InterPro" id="IPR051929">
    <property type="entry name" value="VirAsm_ModProt"/>
</dbReference>
<comment type="caution">
    <text evidence="7">The sequence shown here is derived from an EMBL/GenBank/DDBJ whole genome shotgun (WGS) entry which is preliminary data.</text>
</comment>
<evidence type="ECO:0000256" key="2">
    <source>
        <dbReference type="ARBA" id="ARBA00022723"/>
    </source>
</evidence>
<keyword evidence="1" id="KW-0645">Protease</keyword>
<keyword evidence="8" id="KW-1185">Reference proteome</keyword>
<dbReference type="eggNOG" id="COG1310">
    <property type="taxonomic scope" value="Bacteria"/>
</dbReference>
<dbReference type="PANTHER" id="PTHR34858:SF1">
    <property type="entry name" value="CYSO-CYSTEINE PEPTIDASE"/>
    <property type="match status" value="1"/>
</dbReference>
<proteinExistence type="predicted"/>